<gene>
    <name evidence="11" type="ORF">ACFPUZ_06715</name>
</gene>
<keyword evidence="8" id="KW-0046">Antibiotic resistance</keyword>
<dbReference type="InterPro" id="IPR051449">
    <property type="entry name" value="ABC-2_transporter_component"/>
</dbReference>
<evidence type="ECO:0000259" key="10">
    <source>
        <dbReference type="PROSITE" id="PS51012"/>
    </source>
</evidence>
<dbReference type="InterPro" id="IPR013525">
    <property type="entry name" value="ABC2_TM"/>
</dbReference>
<keyword evidence="7 9" id="KW-0472">Membrane</keyword>
<keyword evidence="5 9" id="KW-0812">Transmembrane</keyword>
<dbReference type="PANTHER" id="PTHR30294:SF38">
    <property type="entry name" value="TRANSPORT PERMEASE PROTEIN"/>
    <property type="match status" value="1"/>
</dbReference>
<dbReference type="InterPro" id="IPR047817">
    <property type="entry name" value="ABC2_TM_bact-type"/>
</dbReference>
<evidence type="ECO:0000313" key="11">
    <source>
        <dbReference type="EMBL" id="MFC6146495.1"/>
    </source>
</evidence>
<evidence type="ECO:0000256" key="4">
    <source>
        <dbReference type="ARBA" id="ARBA00022475"/>
    </source>
</evidence>
<evidence type="ECO:0000256" key="8">
    <source>
        <dbReference type="ARBA" id="ARBA00023251"/>
    </source>
</evidence>
<feature type="domain" description="ABC transmembrane type-2" evidence="10">
    <location>
        <begin position="18"/>
        <end position="242"/>
    </location>
</feature>
<feature type="transmembrane region" description="Helical" evidence="9">
    <location>
        <begin position="48"/>
        <end position="68"/>
    </location>
</feature>
<evidence type="ECO:0000313" key="12">
    <source>
        <dbReference type="Proteomes" id="UP001596244"/>
    </source>
</evidence>
<accession>A0ABW1QE66</accession>
<dbReference type="InterPro" id="IPR000412">
    <property type="entry name" value="ABC_2_transport"/>
</dbReference>
<evidence type="ECO:0000256" key="6">
    <source>
        <dbReference type="ARBA" id="ARBA00022989"/>
    </source>
</evidence>
<evidence type="ECO:0000256" key="5">
    <source>
        <dbReference type="ARBA" id="ARBA00022692"/>
    </source>
</evidence>
<dbReference type="Pfam" id="PF01061">
    <property type="entry name" value="ABC2_membrane"/>
    <property type="match status" value="1"/>
</dbReference>
<dbReference type="RefSeq" id="WP_377001014.1">
    <property type="nucleotide sequence ID" value="NZ_JBHSQE010000004.1"/>
</dbReference>
<feature type="transmembrane region" description="Helical" evidence="9">
    <location>
        <begin position="128"/>
        <end position="150"/>
    </location>
</feature>
<evidence type="ECO:0000256" key="1">
    <source>
        <dbReference type="ARBA" id="ARBA00004651"/>
    </source>
</evidence>
<keyword evidence="4 9" id="KW-1003">Cell membrane</keyword>
<comment type="subcellular location">
    <subcellularLocation>
        <location evidence="1 9">Cell membrane</location>
        <topology evidence="1 9">Multi-pass membrane protein</topology>
    </subcellularLocation>
</comment>
<comment type="caution">
    <text evidence="11">The sequence shown here is derived from an EMBL/GenBank/DDBJ whole genome shotgun (WGS) entry which is preliminary data.</text>
</comment>
<feature type="transmembrane region" description="Helical" evidence="9">
    <location>
        <begin position="99"/>
        <end position="122"/>
    </location>
</feature>
<evidence type="ECO:0000256" key="9">
    <source>
        <dbReference type="RuleBase" id="RU361157"/>
    </source>
</evidence>
<comment type="similarity">
    <text evidence="2 9">Belongs to the ABC-2 integral membrane protein family.</text>
</comment>
<sequence>MNPSLLLSTTARVLRQLRADPRSLAMLLVVPPLLLTLFYFIYEGNPRLFSFVAVVMTVILPMSLMFIVSSVTMQRERANGTLERLWTTRLHRGDLIGGYALAFGLLAVVQSVILVTVMVVFMDVQTEAPGWAITLIAGITGVTGLSLGLLGSAFARSEFQAVQLMPVLIIPQILLCGLLIPRDGLPDVLRWISHAMPLSYAVDAVTAAARSGVEAAVARDAATCLAFALGFLAVAATTMPRRTR</sequence>
<dbReference type="PIRSF" id="PIRSF006648">
    <property type="entry name" value="DrrB"/>
    <property type="match status" value="1"/>
</dbReference>
<evidence type="ECO:0000256" key="3">
    <source>
        <dbReference type="ARBA" id="ARBA00022448"/>
    </source>
</evidence>
<keyword evidence="12" id="KW-1185">Reference proteome</keyword>
<feature type="transmembrane region" description="Helical" evidence="9">
    <location>
        <begin position="162"/>
        <end position="180"/>
    </location>
</feature>
<evidence type="ECO:0000256" key="7">
    <source>
        <dbReference type="ARBA" id="ARBA00023136"/>
    </source>
</evidence>
<proteinExistence type="inferred from homology"/>
<reference evidence="12" key="1">
    <citation type="journal article" date="2019" name="Int. J. Syst. Evol. Microbiol.">
        <title>The Global Catalogue of Microorganisms (GCM) 10K type strain sequencing project: providing services to taxonomists for standard genome sequencing and annotation.</title>
        <authorList>
            <consortium name="The Broad Institute Genomics Platform"/>
            <consortium name="The Broad Institute Genome Sequencing Center for Infectious Disease"/>
            <person name="Wu L."/>
            <person name="Ma J."/>
        </authorList>
    </citation>
    <scope>NUCLEOTIDE SEQUENCE [LARGE SCALE GENOMIC DNA]</scope>
    <source>
        <strain evidence="12">CCUG 51943</strain>
    </source>
</reference>
<dbReference type="Proteomes" id="UP001596244">
    <property type="component" value="Unassembled WGS sequence"/>
</dbReference>
<name>A0ABW1QE66_9CORY</name>
<protein>
    <recommendedName>
        <fullName evidence="9">Transport permease protein</fullName>
    </recommendedName>
</protein>
<organism evidence="11 12">
    <name type="scientific">Corynebacterium nasicanis</name>
    <dbReference type="NCBI Taxonomy" id="1448267"/>
    <lineage>
        <taxon>Bacteria</taxon>
        <taxon>Bacillati</taxon>
        <taxon>Actinomycetota</taxon>
        <taxon>Actinomycetes</taxon>
        <taxon>Mycobacteriales</taxon>
        <taxon>Corynebacteriaceae</taxon>
        <taxon>Corynebacterium</taxon>
    </lineage>
</organism>
<keyword evidence="3 9" id="KW-0813">Transport</keyword>
<evidence type="ECO:0000256" key="2">
    <source>
        <dbReference type="ARBA" id="ARBA00007783"/>
    </source>
</evidence>
<keyword evidence="6 9" id="KW-1133">Transmembrane helix</keyword>
<dbReference type="PROSITE" id="PS51012">
    <property type="entry name" value="ABC_TM2"/>
    <property type="match status" value="1"/>
</dbReference>
<dbReference type="PANTHER" id="PTHR30294">
    <property type="entry name" value="MEMBRANE COMPONENT OF ABC TRANSPORTER YHHJ-RELATED"/>
    <property type="match status" value="1"/>
</dbReference>
<feature type="transmembrane region" description="Helical" evidence="9">
    <location>
        <begin position="220"/>
        <end position="239"/>
    </location>
</feature>
<dbReference type="EMBL" id="JBHSQE010000004">
    <property type="protein sequence ID" value="MFC6146495.1"/>
    <property type="molecule type" value="Genomic_DNA"/>
</dbReference>
<feature type="transmembrane region" description="Helical" evidence="9">
    <location>
        <begin position="24"/>
        <end position="42"/>
    </location>
</feature>